<evidence type="ECO:0000259" key="4">
    <source>
        <dbReference type="PROSITE" id="PS50949"/>
    </source>
</evidence>
<dbReference type="SUPFAM" id="SSF46785">
    <property type="entry name" value="Winged helix' DNA-binding domain"/>
    <property type="match status" value="1"/>
</dbReference>
<dbReference type="AlphaFoldDB" id="A0A927RPJ1"/>
<dbReference type="Gene3D" id="1.20.120.530">
    <property type="entry name" value="GntR ligand-binding domain-like"/>
    <property type="match status" value="1"/>
</dbReference>
<dbReference type="RefSeq" id="WP_192755277.1">
    <property type="nucleotide sequence ID" value="NZ_BAABJL010000005.1"/>
</dbReference>
<dbReference type="SMART" id="SM00345">
    <property type="entry name" value="HTH_GNTR"/>
    <property type="match status" value="1"/>
</dbReference>
<dbReference type="EMBL" id="JADBEM010000001">
    <property type="protein sequence ID" value="MBE1612181.1"/>
    <property type="molecule type" value="Genomic_DNA"/>
</dbReference>
<dbReference type="CDD" id="cd07377">
    <property type="entry name" value="WHTH_GntR"/>
    <property type="match status" value="1"/>
</dbReference>
<name>A0A927RPJ1_9ACTN</name>
<dbReference type="InterPro" id="IPR008920">
    <property type="entry name" value="TF_FadR/GntR_C"/>
</dbReference>
<dbReference type="PANTHER" id="PTHR43537">
    <property type="entry name" value="TRANSCRIPTIONAL REGULATOR, GNTR FAMILY"/>
    <property type="match status" value="1"/>
</dbReference>
<sequence>MSLSGIVGTNRTPTAHEFVRATLRKAILDGSLPGGTRLVQTGVASELGVSTTPVREALRDLATEGLVFFDPHRGAVVRTLDINEVREIYELRATLEPLMVRRVIDRISLATLERAEALIAAMDDERRPSDWVGLNSEFHGLLTEVDDGSRLADILAKLRDSASVYISLSLDAREQQMPEANDEHRQLVKAYRAGDVEKAIDITLTHFNATLAAIEEAHRSGAI</sequence>
<dbReference type="PANTHER" id="PTHR43537:SF5">
    <property type="entry name" value="UXU OPERON TRANSCRIPTIONAL REGULATOR"/>
    <property type="match status" value="1"/>
</dbReference>
<dbReference type="InterPro" id="IPR011711">
    <property type="entry name" value="GntR_C"/>
</dbReference>
<evidence type="ECO:0000313" key="5">
    <source>
        <dbReference type="EMBL" id="MBE1612181.1"/>
    </source>
</evidence>
<dbReference type="Pfam" id="PF00392">
    <property type="entry name" value="GntR"/>
    <property type="match status" value="1"/>
</dbReference>
<protein>
    <submittedName>
        <fullName evidence="5">DNA-binding GntR family transcriptional regulator</fullName>
    </submittedName>
</protein>
<keyword evidence="3" id="KW-0804">Transcription</keyword>
<evidence type="ECO:0000313" key="6">
    <source>
        <dbReference type="Proteomes" id="UP000638648"/>
    </source>
</evidence>
<dbReference type="GO" id="GO:0003700">
    <property type="term" value="F:DNA-binding transcription factor activity"/>
    <property type="evidence" value="ECO:0007669"/>
    <property type="project" value="InterPro"/>
</dbReference>
<reference evidence="5" key="1">
    <citation type="submission" date="2020-10" db="EMBL/GenBank/DDBJ databases">
        <title>Sequencing the genomes of 1000 actinobacteria strains.</title>
        <authorList>
            <person name="Klenk H.-P."/>
        </authorList>
    </citation>
    <scope>NUCLEOTIDE SEQUENCE</scope>
    <source>
        <strain evidence="5">DSM 45354</strain>
    </source>
</reference>
<gene>
    <name evidence="5" type="ORF">HEB94_009029</name>
</gene>
<feature type="domain" description="HTH gntR-type" evidence="4">
    <location>
        <begin position="13"/>
        <end position="80"/>
    </location>
</feature>
<organism evidence="5 6">
    <name type="scientific">Actinopolymorpha pittospori</name>
    <dbReference type="NCBI Taxonomy" id="648752"/>
    <lineage>
        <taxon>Bacteria</taxon>
        <taxon>Bacillati</taxon>
        <taxon>Actinomycetota</taxon>
        <taxon>Actinomycetes</taxon>
        <taxon>Propionibacteriales</taxon>
        <taxon>Actinopolymorphaceae</taxon>
        <taxon>Actinopolymorpha</taxon>
    </lineage>
</organism>
<proteinExistence type="predicted"/>
<dbReference type="SMART" id="SM00895">
    <property type="entry name" value="FCD"/>
    <property type="match status" value="1"/>
</dbReference>
<dbReference type="Pfam" id="PF07729">
    <property type="entry name" value="FCD"/>
    <property type="match status" value="1"/>
</dbReference>
<keyword evidence="2 5" id="KW-0238">DNA-binding</keyword>
<accession>A0A927RPJ1</accession>
<evidence type="ECO:0000256" key="1">
    <source>
        <dbReference type="ARBA" id="ARBA00023015"/>
    </source>
</evidence>
<dbReference type="GO" id="GO:0003677">
    <property type="term" value="F:DNA binding"/>
    <property type="evidence" value="ECO:0007669"/>
    <property type="project" value="UniProtKB-KW"/>
</dbReference>
<dbReference type="PROSITE" id="PS50949">
    <property type="entry name" value="HTH_GNTR"/>
    <property type="match status" value="1"/>
</dbReference>
<dbReference type="Gene3D" id="1.10.10.10">
    <property type="entry name" value="Winged helix-like DNA-binding domain superfamily/Winged helix DNA-binding domain"/>
    <property type="match status" value="1"/>
</dbReference>
<dbReference type="Proteomes" id="UP000638648">
    <property type="component" value="Unassembled WGS sequence"/>
</dbReference>
<dbReference type="SUPFAM" id="SSF48008">
    <property type="entry name" value="GntR ligand-binding domain-like"/>
    <property type="match status" value="1"/>
</dbReference>
<evidence type="ECO:0000256" key="3">
    <source>
        <dbReference type="ARBA" id="ARBA00023163"/>
    </source>
</evidence>
<comment type="caution">
    <text evidence="5">The sequence shown here is derived from an EMBL/GenBank/DDBJ whole genome shotgun (WGS) entry which is preliminary data.</text>
</comment>
<dbReference type="InterPro" id="IPR000524">
    <property type="entry name" value="Tscrpt_reg_HTH_GntR"/>
</dbReference>
<keyword evidence="1" id="KW-0805">Transcription regulation</keyword>
<dbReference type="InterPro" id="IPR036390">
    <property type="entry name" value="WH_DNA-bd_sf"/>
</dbReference>
<dbReference type="InterPro" id="IPR036388">
    <property type="entry name" value="WH-like_DNA-bd_sf"/>
</dbReference>
<keyword evidence="6" id="KW-1185">Reference proteome</keyword>
<evidence type="ECO:0000256" key="2">
    <source>
        <dbReference type="ARBA" id="ARBA00023125"/>
    </source>
</evidence>